<gene>
    <name evidence="3" type="ORF">CR203_10130</name>
</gene>
<evidence type="ECO:0000259" key="2">
    <source>
        <dbReference type="Pfam" id="PF01970"/>
    </source>
</evidence>
<dbReference type="OrthoDB" id="9781349at2"/>
<keyword evidence="1" id="KW-0812">Transmembrane</keyword>
<keyword evidence="1" id="KW-1133">Transmembrane helix</keyword>
<dbReference type="RefSeq" id="WP_110935142.1">
    <property type="nucleotide sequence ID" value="NZ_KZ614146.1"/>
</dbReference>
<reference evidence="3 4" key="1">
    <citation type="submission" date="2017-10" db="EMBL/GenBank/DDBJ databases">
        <title>Bacillus sp. nov., a halophilic bacterium isolated from a Keqin Lake.</title>
        <authorList>
            <person name="Wang H."/>
        </authorList>
    </citation>
    <scope>NUCLEOTIDE SEQUENCE [LARGE SCALE GENOMIC DNA]</scope>
    <source>
        <strain evidence="3 4">KCTC 13187</strain>
    </source>
</reference>
<feature type="transmembrane region" description="Helical" evidence="1">
    <location>
        <begin position="53"/>
        <end position="75"/>
    </location>
</feature>
<evidence type="ECO:0000313" key="4">
    <source>
        <dbReference type="Proteomes" id="UP000281498"/>
    </source>
</evidence>
<proteinExistence type="predicted"/>
<protein>
    <recommendedName>
        <fullName evidence="2">DUF112 domain-containing protein</fullName>
    </recommendedName>
</protein>
<feature type="transmembrane region" description="Helical" evidence="1">
    <location>
        <begin position="12"/>
        <end position="33"/>
    </location>
</feature>
<dbReference type="PANTHER" id="PTHR35342">
    <property type="entry name" value="TRICARBOXYLIC TRANSPORT PROTEIN"/>
    <property type="match status" value="1"/>
</dbReference>
<feature type="domain" description="DUF112" evidence="2">
    <location>
        <begin position="13"/>
        <end position="91"/>
    </location>
</feature>
<dbReference type="Pfam" id="PF01970">
    <property type="entry name" value="TctA"/>
    <property type="match status" value="1"/>
</dbReference>
<dbReference type="InterPro" id="IPR002823">
    <property type="entry name" value="DUF112_TM"/>
</dbReference>
<keyword evidence="1" id="KW-0472">Membrane</keyword>
<dbReference type="Proteomes" id="UP000281498">
    <property type="component" value="Unassembled WGS sequence"/>
</dbReference>
<sequence>MDYIWHVFEVYHILILFLGLFLGILVGALPGLTPTMGVALMIPFTFSLGPTDGLILIGAIYCGSVFGGSIPAILFNVPGAPASVATTFDGLHKKFTPKAAE</sequence>
<organism evidence="3 4">
    <name type="scientific">Salipaludibacillus neizhouensis</name>
    <dbReference type="NCBI Taxonomy" id="885475"/>
    <lineage>
        <taxon>Bacteria</taxon>
        <taxon>Bacillati</taxon>
        <taxon>Bacillota</taxon>
        <taxon>Bacilli</taxon>
        <taxon>Bacillales</taxon>
        <taxon>Bacillaceae</taxon>
    </lineage>
</organism>
<evidence type="ECO:0000256" key="1">
    <source>
        <dbReference type="SAM" id="Phobius"/>
    </source>
</evidence>
<keyword evidence="4" id="KW-1185">Reference proteome</keyword>
<name>A0A3A9KSR0_9BACI</name>
<evidence type="ECO:0000313" key="3">
    <source>
        <dbReference type="EMBL" id="RKL67696.1"/>
    </source>
</evidence>
<dbReference type="AlphaFoldDB" id="A0A3A9KSR0"/>
<dbReference type="PANTHER" id="PTHR35342:SF1">
    <property type="entry name" value="BLR4373 PROTEIN"/>
    <property type="match status" value="1"/>
</dbReference>
<accession>A0A3A9KSR0</accession>
<dbReference type="EMBL" id="PDOE01000003">
    <property type="protein sequence ID" value="RKL67696.1"/>
    <property type="molecule type" value="Genomic_DNA"/>
</dbReference>
<comment type="caution">
    <text evidence="3">The sequence shown here is derived from an EMBL/GenBank/DDBJ whole genome shotgun (WGS) entry which is preliminary data.</text>
</comment>